<gene>
    <name evidence="1" type="ORF">ABIF63_009347</name>
</gene>
<reference evidence="1 2" key="1">
    <citation type="submission" date="2024-06" db="EMBL/GenBank/DDBJ databases">
        <title>Genomic Encyclopedia of Type Strains, Phase V (KMG-V): Genome sequencing to study the core and pangenomes of soil and plant-associated prokaryotes.</title>
        <authorList>
            <person name="Whitman W."/>
        </authorList>
    </citation>
    <scope>NUCLEOTIDE SEQUENCE [LARGE SCALE GENOMIC DNA]</scope>
    <source>
        <strain evidence="1 2">USDA 160</strain>
    </source>
</reference>
<keyword evidence="2" id="KW-1185">Reference proteome</keyword>
<evidence type="ECO:0000313" key="1">
    <source>
        <dbReference type="EMBL" id="MET4725241.1"/>
    </source>
</evidence>
<dbReference type="EMBL" id="JBEPTQ010000002">
    <property type="protein sequence ID" value="MET4725241.1"/>
    <property type="molecule type" value="Genomic_DNA"/>
</dbReference>
<dbReference type="Proteomes" id="UP001549291">
    <property type="component" value="Unassembled WGS sequence"/>
</dbReference>
<organism evidence="1 2">
    <name type="scientific">Bradyrhizobium japonicum</name>
    <dbReference type="NCBI Taxonomy" id="375"/>
    <lineage>
        <taxon>Bacteria</taxon>
        <taxon>Pseudomonadati</taxon>
        <taxon>Pseudomonadota</taxon>
        <taxon>Alphaproteobacteria</taxon>
        <taxon>Hyphomicrobiales</taxon>
        <taxon>Nitrobacteraceae</taxon>
        <taxon>Bradyrhizobium</taxon>
    </lineage>
</organism>
<protein>
    <submittedName>
        <fullName evidence="1">Uncharacterized protein</fullName>
    </submittedName>
</protein>
<sequence>MKLIEGFHYNVTRAHFINCWRAPVMEAQGFSEGDFD</sequence>
<evidence type="ECO:0000313" key="2">
    <source>
        <dbReference type="Proteomes" id="UP001549291"/>
    </source>
</evidence>
<accession>A0ABV2S7Q0</accession>
<comment type="caution">
    <text evidence="1">The sequence shown here is derived from an EMBL/GenBank/DDBJ whole genome shotgun (WGS) entry which is preliminary data.</text>
</comment>
<name>A0ABV2S7Q0_BRAJP</name>
<proteinExistence type="predicted"/>